<keyword evidence="2" id="KW-0677">Repeat</keyword>
<keyword evidence="5" id="KW-0675">Receptor</keyword>
<keyword evidence="6" id="KW-1185">Reference proteome</keyword>
<dbReference type="Gene3D" id="3.40.50.300">
    <property type="entry name" value="P-loop containing nucleotide triphosphate hydrolases"/>
    <property type="match status" value="1"/>
</dbReference>
<evidence type="ECO:0000259" key="3">
    <source>
        <dbReference type="Pfam" id="PF00931"/>
    </source>
</evidence>
<dbReference type="InterPro" id="IPR036390">
    <property type="entry name" value="WH_DNA-bd_sf"/>
</dbReference>
<dbReference type="InterPro" id="IPR027417">
    <property type="entry name" value="P-loop_NTPase"/>
</dbReference>
<dbReference type="SUPFAM" id="SSF52058">
    <property type="entry name" value="L domain-like"/>
    <property type="match status" value="1"/>
</dbReference>
<dbReference type="PANTHER" id="PTHR11017:SF313">
    <property type="entry name" value="TIR DOMAIN, P-LOOP CONTAINING NUCLEOSIDE TRIPHOSPHATE HYDROLASE"/>
    <property type="match status" value="1"/>
</dbReference>
<dbReference type="SUPFAM" id="SSF52540">
    <property type="entry name" value="P-loop containing nucleoside triphosphate hydrolases"/>
    <property type="match status" value="1"/>
</dbReference>
<dbReference type="InterPro" id="IPR032675">
    <property type="entry name" value="LRR_dom_sf"/>
</dbReference>
<dbReference type="GO" id="GO:0043531">
    <property type="term" value="F:ADP binding"/>
    <property type="evidence" value="ECO:0007669"/>
    <property type="project" value="InterPro"/>
</dbReference>
<dbReference type="Pfam" id="PF00931">
    <property type="entry name" value="NB-ARC"/>
    <property type="match status" value="1"/>
</dbReference>
<accession>A0A2U1KNN7</accession>
<sequence>MADHKQKMEAETNAEKRNEWAQKMEIWKNALTQVANLKGKEPKDRLETKFIDDIVTDIYRQLGVPLRSILSQDPQLIGIDYSIHFLSSWLQDRSEHTADILTILGMGGIGKTSLAKHVYKLHFREFNRSSFVENISRRCVEQSNGLLDVQKQLCDDISKASLNRVNDISVYTSAIENALSHKKVFVVLDDIDSLDQLDVLLGNKGFHPESKIIITTKDASLTERCALFNPQVQPKHTKHNLKALSVTDSLKLFCLYAFKSEDIKEGYEAVSDNIVNYCKGHPLALIVLGRSLRNRDVAYWEDCIAGLKKEPDSNINSVLRMSFESLPSKNDRELFKHIACFFVGIDRDFIESILRACNINTRSGITHLIDRCLLHIDWNNVLSMHSLIQEMGRDAVRQESPDKPWKRSRLWCHEESFKVLKQKKGKGNLLGLSLDMRMLEKEKLRGSSDLKTAAFSNMGSLMILHLDYVQIIGTYESFPEELRWLRMCGFPLKSIPSELPMDNLVALDMSYSKIEYFDMSCSNIGSLDTSCSSLQRPEKRQKLTESFSKAERLLGSLKILDLSFSERLRGVGGFCELPSLESLFLRNCMSLVEVSESIDHCDELVFIDLSNCKELIRMHPRMLAKLKKVEKLVLDGCNIGELGMEVVPRDSKSLAIYLPSSLVRLSLANNKLSNESFPMDFSCLSMLTELCLDGNPIVSMPSCVRSLPRLEILSLHECEMLVSIEHPPRTLKALGCMVSFKRIKNGYYKSLIQKIAFDPEMSPLMLGLSVYHLAGSSIEIEGMIKIQPIAGIDDTILYSLGWSYLKFINKRRVETHRYQRGEEESQTQMYYEFGIFSTVYAGEVMPTLIRRINKGGFNFIYHSIIS</sequence>
<evidence type="ECO:0000256" key="1">
    <source>
        <dbReference type="ARBA" id="ARBA00022614"/>
    </source>
</evidence>
<dbReference type="PANTHER" id="PTHR11017">
    <property type="entry name" value="LEUCINE-RICH REPEAT-CONTAINING PROTEIN"/>
    <property type="match status" value="1"/>
</dbReference>
<dbReference type="OrthoDB" id="1357022at2759"/>
<dbReference type="InterPro" id="IPR002182">
    <property type="entry name" value="NB-ARC"/>
</dbReference>
<feature type="domain" description="Disease resistance protein Roq1-like winged-helix" evidence="4">
    <location>
        <begin position="329"/>
        <end position="400"/>
    </location>
</feature>
<dbReference type="PRINTS" id="PR00364">
    <property type="entry name" value="DISEASERSIST"/>
</dbReference>
<protein>
    <submittedName>
        <fullName evidence="5">Toll/interleukin-1 receptor (TIR) domain-containing protein</fullName>
    </submittedName>
</protein>
<name>A0A2U1KNN7_ARTAN</name>
<proteinExistence type="predicted"/>
<dbReference type="Gene3D" id="3.40.50.10140">
    <property type="entry name" value="Toll/interleukin-1 receptor homology (TIR) domain"/>
    <property type="match status" value="1"/>
</dbReference>
<feature type="domain" description="NB-ARC" evidence="3">
    <location>
        <begin position="86"/>
        <end position="261"/>
    </location>
</feature>
<dbReference type="InterPro" id="IPR035897">
    <property type="entry name" value="Toll_tir_struct_dom_sf"/>
</dbReference>
<organism evidence="5 6">
    <name type="scientific">Artemisia annua</name>
    <name type="common">Sweet wormwood</name>
    <dbReference type="NCBI Taxonomy" id="35608"/>
    <lineage>
        <taxon>Eukaryota</taxon>
        <taxon>Viridiplantae</taxon>
        <taxon>Streptophyta</taxon>
        <taxon>Embryophyta</taxon>
        <taxon>Tracheophyta</taxon>
        <taxon>Spermatophyta</taxon>
        <taxon>Magnoliopsida</taxon>
        <taxon>eudicotyledons</taxon>
        <taxon>Gunneridae</taxon>
        <taxon>Pentapetalae</taxon>
        <taxon>asterids</taxon>
        <taxon>campanulids</taxon>
        <taxon>Asterales</taxon>
        <taxon>Asteraceae</taxon>
        <taxon>Asteroideae</taxon>
        <taxon>Anthemideae</taxon>
        <taxon>Artemisiinae</taxon>
        <taxon>Artemisia</taxon>
    </lineage>
</organism>
<keyword evidence="1" id="KW-0433">Leucine-rich repeat</keyword>
<evidence type="ECO:0000313" key="6">
    <source>
        <dbReference type="Proteomes" id="UP000245207"/>
    </source>
</evidence>
<dbReference type="Proteomes" id="UP000245207">
    <property type="component" value="Unassembled WGS sequence"/>
</dbReference>
<dbReference type="Pfam" id="PF23282">
    <property type="entry name" value="WHD_ROQ1"/>
    <property type="match status" value="1"/>
</dbReference>
<dbReference type="EMBL" id="PKPP01015814">
    <property type="protein sequence ID" value="PWA38273.1"/>
    <property type="molecule type" value="Genomic_DNA"/>
</dbReference>
<reference evidence="5 6" key="1">
    <citation type="journal article" date="2018" name="Mol. Plant">
        <title>The genome of Artemisia annua provides insight into the evolution of Asteraceae family and artemisinin biosynthesis.</title>
        <authorList>
            <person name="Shen Q."/>
            <person name="Zhang L."/>
            <person name="Liao Z."/>
            <person name="Wang S."/>
            <person name="Yan T."/>
            <person name="Shi P."/>
            <person name="Liu M."/>
            <person name="Fu X."/>
            <person name="Pan Q."/>
            <person name="Wang Y."/>
            <person name="Lv Z."/>
            <person name="Lu X."/>
            <person name="Zhang F."/>
            <person name="Jiang W."/>
            <person name="Ma Y."/>
            <person name="Chen M."/>
            <person name="Hao X."/>
            <person name="Li L."/>
            <person name="Tang Y."/>
            <person name="Lv G."/>
            <person name="Zhou Y."/>
            <person name="Sun X."/>
            <person name="Brodelius P.E."/>
            <person name="Rose J.K.C."/>
            <person name="Tang K."/>
        </authorList>
    </citation>
    <scope>NUCLEOTIDE SEQUENCE [LARGE SCALE GENOMIC DNA]</scope>
    <source>
        <strain evidence="6">cv. Huhao1</strain>
        <tissue evidence="5">Leaf</tissue>
    </source>
</reference>
<dbReference type="GO" id="GO:0006952">
    <property type="term" value="P:defense response"/>
    <property type="evidence" value="ECO:0007669"/>
    <property type="project" value="InterPro"/>
</dbReference>
<evidence type="ECO:0000313" key="5">
    <source>
        <dbReference type="EMBL" id="PWA38273.1"/>
    </source>
</evidence>
<dbReference type="InterPro" id="IPR042197">
    <property type="entry name" value="Apaf_helical"/>
</dbReference>
<evidence type="ECO:0000256" key="2">
    <source>
        <dbReference type="ARBA" id="ARBA00022737"/>
    </source>
</evidence>
<dbReference type="AlphaFoldDB" id="A0A2U1KNN7"/>
<gene>
    <name evidence="5" type="ORF">CTI12_AA582800</name>
</gene>
<evidence type="ECO:0000259" key="4">
    <source>
        <dbReference type="Pfam" id="PF23282"/>
    </source>
</evidence>
<comment type="caution">
    <text evidence="5">The sequence shown here is derived from an EMBL/GenBank/DDBJ whole genome shotgun (WGS) entry which is preliminary data.</text>
</comment>
<dbReference type="SUPFAM" id="SSF46785">
    <property type="entry name" value="Winged helix' DNA-binding domain"/>
    <property type="match status" value="1"/>
</dbReference>
<dbReference type="InterPro" id="IPR044974">
    <property type="entry name" value="Disease_R_plants"/>
</dbReference>
<dbReference type="Gene3D" id="1.10.8.430">
    <property type="entry name" value="Helical domain of apoptotic protease-activating factors"/>
    <property type="match status" value="1"/>
</dbReference>
<dbReference type="STRING" id="35608.A0A2U1KNN7"/>
<dbReference type="InterPro" id="IPR058192">
    <property type="entry name" value="WHD_ROQ1-like"/>
</dbReference>
<dbReference type="Gene3D" id="3.80.10.10">
    <property type="entry name" value="Ribonuclease Inhibitor"/>
    <property type="match status" value="2"/>
</dbReference>